<dbReference type="GO" id="GO:0006364">
    <property type="term" value="P:rRNA processing"/>
    <property type="evidence" value="ECO:0007669"/>
    <property type="project" value="TreeGrafter"/>
</dbReference>
<dbReference type="GO" id="GO:0046872">
    <property type="term" value="F:metal ion binding"/>
    <property type="evidence" value="ECO:0007669"/>
    <property type="project" value="UniProtKB-KW"/>
</dbReference>
<dbReference type="PANTHER" id="PTHR30001:SF0">
    <property type="entry name" value="RIBONUCLEASE G"/>
    <property type="match status" value="1"/>
</dbReference>
<proteinExistence type="predicted"/>
<dbReference type="GO" id="GO:0004540">
    <property type="term" value="F:RNA nuclease activity"/>
    <property type="evidence" value="ECO:0007669"/>
    <property type="project" value="InterPro"/>
</dbReference>
<dbReference type="InterPro" id="IPR004659">
    <property type="entry name" value="RNase_E/G"/>
</dbReference>
<keyword evidence="4" id="KW-0460">Magnesium</keyword>
<gene>
    <name evidence="7" type="ORF">IM532_05360</name>
</gene>
<evidence type="ECO:0000256" key="5">
    <source>
        <dbReference type="ARBA" id="ARBA00022884"/>
    </source>
</evidence>
<keyword evidence="8" id="KW-1185">Reference proteome</keyword>
<dbReference type="InterPro" id="IPR019307">
    <property type="entry name" value="RNA-bd_AU-1/RNase_E/G"/>
</dbReference>
<keyword evidence="5" id="KW-0694">RNA-binding</keyword>
<evidence type="ECO:0000256" key="1">
    <source>
        <dbReference type="ARBA" id="ARBA00001946"/>
    </source>
</evidence>
<evidence type="ECO:0000313" key="7">
    <source>
        <dbReference type="EMBL" id="MBF0596880.1"/>
    </source>
</evidence>
<keyword evidence="2" id="KW-0479">Metal-binding</keyword>
<dbReference type="EMBL" id="JADGIK010000003">
    <property type="protein sequence ID" value="MBF0596880.1"/>
    <property type="molecule type" value="Genomic_DNA"/>
</dbReference>
<dbReference type="GO" id="GO:0005737">
    <property type="term" value="C:cytoplasm"/>
    <property type="evidence" value="ECO:0007669"/>
    <property type="project" value="TreeGrafter"/>
</dbReference>
<evidence type="ECO:0000256" key="2">
    <source>
        <dbReference type="ARBA" id="ARBA00022723"/>
    </source>
</evidence>
<protein>
    <submittedName>
        <fullName evidence="7">Rne/Rng family ribonuclease</fullName>
    </submittedName>
</protein>
<reference evidence="7" key="1">
    <citation type="submission" date="2020-10" db="EMBL/GenBank/DDBJ databases">
        <authorList>
            <person name="Lu T."/>
            <person name="Wang Q."/>
            <person name="Han X."/>
        </authorList>
    </citation>
    <scope>NUCLEOTIDE SEQUENCE</scope>
    <source>
        <strain evidence="7">WQ 117</strain>
    </source>
</reference>
<dbReference type="Pfam" id="PF10150">
    <property type="entry name" value="RNase_E_G"/>
    <property type="match status" value="1"/>
</dbReference>
<dbReference type="PANTHER" id="PTHR30001">
    <property type="entry name" value="RIBONUCLEASE"/>
    <property type="match status" value="1"/>
</dbReference>
<dbReference type="Proteomes" id="UP000608754">
    <property type="component" value="Unassembled WGS sequence"/>
</dbReference>
<dbReference type="AlphaFoldDB" id="A0A8J7FMZ2"/>
<dbReference type="Gene3D" id="2.40.50.140">
    <property type="entry name" value="Nucleic acid-binding proteins"/>
    <property type="match status" value="1"/>
</dbReference>
<dbReference type="InterPro" id="IPR012340">
    <property type="entry name" value="NA-bd_OB-fold"/>
</dbReference>
<organism evidence="7 8">
    <name type="scientific">Faecalibacter rhinopitheci</name>
    <dbReference type="NCBI Taxonomy" id="2779678"/>
    <lineage>
        <taxon>Bacteria</taxon>
        <taxon>Pseudomonadati</taxon>
        <taxon>Bacteroidota</taxon>
        <taxon>Flavobacteriia</taxon>
        <taxon>Flavobacteriales</taxon>
        <taxon>Weeksellaceae</taxon>
        <taxon>Faecalibacter</taxon>
    </lineage>
</organism>
<dbReference type="CDD" id="cd04453">
    <property type="entry name" value="S1_RNase_E"/>
    <property type="match status" value="1"/>
</dbReference>
<dbReference type="NCBIfam" id="TIGR00757">
    <property type="entry name" value="RNaseEG"/>
    <property type="match status" value="1"/>
</dbReference>
<dbReference type="GO" id="GO:0016787">
    <property type="term" value="F:hydrolase activity"/>
    <property type="evidence" value="ECO:0007669"/>
    <property type="project" value="UniProtKB-KW"/>
</dbReference>
<name>A0A8J7FMZ2_9FLAO</name>
<dbReference type="RefSeq" id="WP_194182418.1">
    <property type="nucleotide sequence ID" value="NZ_JADGIK010000003.1"/>
</dbReference>
<evidence type="ECO:0000313" key="8">
    <source>
        <dbReference type="Proteomes" id="UP000608754"/>
    </source>
</evidence>
<comment type="cofactor">
    <cofactor evidence="1">
        <name>Mg(2+)</name>
        <dbReference type="ChEBI" id="CHEBI:18420"/>
    </cofactor>
</comment>
<comment type="caution">
    <text evidence="7">The sequence shown here is derived from an EMBL/GenBank/DDBJ whole genome shotgun (WGS) entry which is preliminary data.</text>
</comment>
<evidence type="ECO:0000256" key="4">
    <source>
        <dbReference type="ARBA" id="ARBA00022842"/>
    </source>
</evidence>
<feature type="domain" description="RNA-binding protein AU-1/Ribonuclease E/G" evidence="6">
    <location>
        <begin position="143"/>
        <end position="416"/>
    </location>
</feature>
<dbReference type="GO" id="GO:0003723">
    <property type="term" value="F:RNA binding"/>
    <property type="evidence" value="ECO:0007669"/>
    <property type="project" value="UniProtKB-KW"/>
</dbReference>
<dbReference type="SUPFAM" id="SSF50249">
    <property type="entry name" value="Nucleic acid-binding proteins"/>
    <property type="match status" value="1"/>
</dbReference>
<sequence>MSKELVISTKGDQVRIAVLDEGRLMEFHQDSINDGFAVGDIYLGKIKKLAPSLNATFVDIGYSKDAFLHYHDLGPQIRSSNTFAKKVVNGLYKTDKLKNFRMEEPIDKDGIISEIFASGDSVLVQITKEPIHTKGPRITSEISIAGRFLVLVPFSNRVSISQKIKSKPERERLTNILEGLAPEGFGVIIRTVAEGKKVDELQADLNYLINKWAQIFKNLQKKVAPAKILSEMDRASSILRDNFNEEFVKISVDDAQLAEEMREYLEVIAPEVINLVKEYDDPYVPIFEKFNVERQIKQAFGKTVTIPQSKGAYLVIEHTEALHVIDVNSGNISRNSKNQEESAYAVNKIAASEIARQLKLRDMGGIVVVDFIDMTDAEHKKELFEHLRTEMGKDKAKHKILPPSKFGLIQITRQRVRPEINFVTTEENPNQEMNEVEAPIVTIDKIEQVLLNILERKDKDLSKMSLHVHPFVAAYLKNGLPSIQMKWFFKHKKWIKIVPRDAYKYLQFNFLDKNHNTLYNESN</sequence>
<evidence type="ECO:0000256" key="3">
    <source>
        <dbReference type="ARBA" id="ARBA00022801"/>
    </source>
</evidence>
<evidence type="ECO:0000259" key="6">
    <source>
        <dbReference type="Pfam" id="PF10150"/>
    </source>
</evidence>
<accession>A0A8J7FMZ2</accession>
<keyword evidence="3" id="KW-0378">Hydrolase</keyword>